<accession>A0AA35ZTJ2</accession>
<reference evidence="1" key="1">
    <citation type="submission" date="2023-04" db="EMBL/GenBank/DDBJ databases">
        <authorList>
            <person name="Vijverberg K."/>
            <person name="Xiong W."/>
            <person name="Schranz E."/>
        </authorList>
    </citation>
    <scope>NUCLEOTIDE SEQUENCE</scope>
</reference>
<dbReference type="AlphaFoldDB" id="A0AA35ZTJ2"/>
<dbReference type="PANTHER" id="PTHR31170:SF25">
    <property type="entry name" value="BNAA09G04570D PROTEIN"/>
    <property type="match status" value="1"/>
</dbReference>
<dbReference type="Pfam" id="PF03140">
    <property type="entry name" value="DUF247"/>
    <property type="match status" value="1"/>
</dbReference>
<name>A0AA35ZTJ2_LACSI</name>
<evidence type="ECO:0000313" key="1">
    <source>
        <dbReference type="EMBL" id="CAI9298625.1"/>
    </source>
</evidence>
<evidence type="ECO:0000313" key="2">
    <source>
        <dbReference type="Proteomes" id="UP001177003"/>
    </source>
</evidence>
<sequence>MKTLHFGTIFASQLRRDDHSRLCPYMTAQKPTLKRFAVSNNETSYTGFINMGTEADDYRKKVHDSIRLLIEGESVRHNQSEQSNVTIFMVPDTLRNLNPTAYTPRKASIGPLHKEDQHLKAMEEHKVTYMYRLFCRTVESTKKDIEQITYDCVQEVLRNLTHARACYAPSLTNYEDFKLAKMMVIDGCFILELLYRFKYGIGEGDPIFDNILVMRDIQHDLLLLENQMPFFILEILCRITLERTSLTGLVFYFFKDMNILSTRKLTTVDETVKHCHILGLLQSCYTPRATMRGRVPNISYSATEIAGAGVTFKAQTDEDSLLAVKFEQSSLVPGLSTLFARETYFKIPVLYIKDSTSSFLRNLIAYEQCYPLSRHYVTSFAFLMDKLIDSKDDVSLLVRSQVLHHNLGAIEDVTNLFNNICNGVVLRDFYYTEEWKRLDEYCNRCWPSILIALRRLYRSTTWKTLTVIAAMILLTKGYFWSF</sequence>
<protein>
    <submittedName>
        <fullName evidence="1">Uncharacterized protein</fullName>
    </submittedName>
</protein>
<dbReference type="EMBL" id="OX465084">
    <property type="protein sequence ID" value="CAI9298625.1"/>
    <property type="molecule type" value="Genomic_DNA"/>
</dbReference>
<dbReference type="InterPro" id="IPR004158">
    <property type="entry name" value="DUF247_pln"/>
</dbReference>
<proteinExistence type="predicted"/>
<organism evidence="1 2">
    <name type="scientific">Lactuca saligna</name>
    <name type="common">Willowleaf lettuce</name>
    <dbReference type="NCBI Taxonomy" id="75948"/>
    <lineage>
        <taxon>Eukaryota</taxon>
        <taxon>Viridiplantae</taxon>
        <taxon>Streptophyta</taxon>
        <taxon>Embryophyta</taxon>
        <taxon>Tracheophyta</taxon>
        <taxon>Spermatophyta</taxon>
        <taxon>Magnoliopsida</taxon>
        <taxon>eudicotyledons</taxon>
        <taxon>Gunneridae</taxon>
        <taxon>Pentapetalae</taxon>
        <taxon>asterids</taxon>
        <taxon>campanulids</taxon>
        <taxon>Asterales</taxon>
        <taxon>Asteraceae</taxon>
        <taxon>Cichorioideae</taxon>
        <taxon>Cichorieae</taxon>
        <taxon>Lactucinae</taxon>
        <taxon>Lactuca</taxon>
    </lineage>
</organism>
<dbReference type="PANTHER" id="PTHR31170">
    <property type="entry name" value="BNAC04G53230D PROTEIN"/>
    <property type="match status" value="1"/>
</dbReference>
<gene>
    <name evidence="1" type="ORF">LSALG_LOCUS37377</name>
</gene>
<keyword evidence="2" id="KW-1185">Reference proteome</keyword>
<dbReference type="Proteomes" id="UP001177003">
    <property type="component" value="Chromosome 8"/>
</dbReference>